<dbReference type="GO" id="GO:0051301">
    <property type="term" value="P:cell division"/>
    <property type="evidence" value="ECO:0007669"/>
    <property type="project" value="UniProtKB-KW"/>
</dbReference>
<dbReference type="InterPro" id="IPR040495">
    <property type="entry name" value="HU-CCDC81_bac_1"/>
</dbReference>
<sequence>MLLQNKIANFANVTKLDRHIEILLLDNDCVIVPGLGGFVAHHVSARYDEQDGLFLPPYRTLGFNAQLTMNDSLLAQSYVDAYDMSYPEALRQIENEVNEIYHTLENEGLVELYDLGRLARNSEGKLEFEPFESGILTPMYYGLSSFEAPQINEVSEKNHATLALSDAQERKSRIIYIDNSDKENKRLSISLHAVRSAAAAAVFLTAVFLVGFPSSTRNGTSEHQIKSGMLYNLFDSSDTSKTSVHFKPLRAIATSVNAPVKEEAAHHSHYWAIVVASHVTELNARTYVKRLQKKGLDDARVYEGTESIKVLYGYYASQREAREKLNAMHGKTFFKNAWIIEIDK</sequence>
<dbReference type="HOGENOM" id="CLU_061747_1_0_10"/>
<dbReference type="AlphaFoldDB" id="C9MKR9"/>
<dbReference type="STRING" id="649761.HMPREF0973_00193"/>
<keyword evidence="3" id="KW-1185">Reference proteome</keyword>
<dbReference type="SUPFAM" id="SSF110997">
    <property type="entry name" value="Sporulation related repeat"/>
    <property type="match status" value="1"/>
</dbReference>
<dbReference type="InterPro" id="IPR036680">
    <property type="entry name" value="SPOR-like_sf"/>
</dbReference>
<dbReference type="eggNOG" id="COG3147">
    <property type="taxonomic scope" value="Bacteria"/>
</dbReference>
<dbReference type="InterPro" id="IPR007730">
    <property type="entry name" value="SPOR-like_dom"/>
</dbReference>
<accession>C9MKR9</accession>
<evidence type="ECO:0000313" key="3">
    <source>
        <dbReference type="Proteomes" id="UP000003327"/>
    </source>
</evidence>
<dbReference type="InterPro" id="IPR041268">
    <property type="entry name" value="HU-CCDC81_bac_2"/>
</dbReference>
<evidence type="ECO:0000259" key="1">
    <source>
        <dbReference type="PROSITE" id="PS51724"/>
    </source>
</evidence>
<dbReference type="Proteomes" id="UP000003327">
    <property type="component" value="Unassembled WGS sequence"/>
</dbReference>
<dbReference type="PROSITE" id="PS51724">
    <property type="entry name" value="SPOR"/>
    <property type="match status" value="1"/>
</dbReference>
<dbReference type="Pfam" id="PF05036">
    <property type="entry name" value="SPOR"/>
    <property type="match status" value="1"/>
</dbReference>
<feature type="domain" description="SPOR" evidence="1">
    <location>
        <begin position="265"/>
        <end position="341"/>
    </location>
</feature>
<comment type="caution">
    <text evidence="2">The sequence shown here is derived from an EMBL/GenBank/DDBJ whole genome shotgun (WGS) entry which is preliminary data.</text>
</comment>
<gene>
    <name evidence="2" type="ORF">HMPREF0973_00193</name>
</gene>
<dbReference type="Pfam" id="PF18175">
    <property type="entry name" value="HU-CCDC81_bac_2"/>
    <property type="match status" value="1"/>
</dbReference>
<dbReference type="Gene3D" id="3.30.70.1070">
    <property type="entry name" value="Sporulation related repeat"/>
    <property type="match status" value="1"/>
</dbReference>
<dbReference type="OrthoDB" id="653949at2"/>
<organism evidence="2 3">
    <name type="scientific">Prevotella veroralis F0319</name>
    <dbReference type="NCBI Taxonomy" id="649761"/>
    <lineage>
        <taxon>Bacteria</taxon>
        <taxon>Pseudomonadati</taxon>
        <taxon>Bacteroidota</taxon>
        <taxon>Bacteroidia</taxon>
        <taxon>Bacteroidales</taxon>
        <taxon>Prevotellaceae</taxon>
        <taxon>Prevotella</taxon>
    </lineage>
</organism>
<reference evidence="2 3" key="1">
    <citation type="submission" date="2009-09" db="EMBL/GenBank/DDBJ databases">
        <authorList>
            <person name="Weinstock G."/>
            <person name="Sodergren E."/>
            <person name="Clifton S."/>
            <person name="Fulton L."/>
            <person name="Fulton B."/>
            <person name="Courtney L."/>
            <person name="Fronick C."/>
            <person name="Harrison M."/>
            <person name="Strong C."/>
            <person name="Farmer C."/>
            <person name="Delahaunty K."/>
            <person name="Markovic C."/>
            <person name="Hall O."/>
            <person name="Minx P."/>
            <person name="Tomlinson C."/>
            <person name="Mitreva M."/>
            <person name="Nelson J."/>
            <person name="Hou S."/>
            <person name="Wollam A."/>
            <person name="Pepin K.H."/>
            <person name="Johnson M."/>
            <person name="Bhonagiri V."/>
            <person name="Nash W.E."/>
            <person name="Warren W."/>
            <person name="Chinwalla A."/>
            <person name="Mardis E.R."/>
            <person name="Wilson R.K."/>
        </authorList>
    </citation>
    <scope>NUCLEOTIDE SEQUENCE [LARGE SCALE GENOMIC DNA]</scope>
    <source>
        <strain evidence="2 3">F0319</strain>
    </source>
</reference>
<evidence type="ECO:0000313" key="2">
    <source>
        <dbReference type="EMBL" id="EEX19874.1"/>
    </source>
</evidence>
<keyword evidence="2" id="KW-0131">Cell cycle</keyword>
<name>C9MKR9_9BACT</name>
<proteinExistence type="predicted"/>
<protein>
    <submittedName>
        <fullName evidence="2">Sporulation and cell division repeat protein</fullName>
    </submittedName>
</protein>
<dbReference type="GO" id="GO:0042834">
    <property type="term" value="F:peptidoglycan binding"/>
    <property type="evidence" value="ECO:0007669"/>
    <property type="project" value="InterPro"/>
</dbReference>
<dbReference type="Pfam" id="PF18174">
    <property type="entry name" value="HU-CCDC81_bac_1"/>
    <property type="match status" value="1"/>
</dbReference>
<dbReference type="EMBL" id="ACVA01000007">
    <property type="protein sequence ID" value="EEX19874.1"/>
    <property type="molecule type" value="Genomic_DNA"/>
</dbReference>
<dbReference type="RefSeq" id="WP_004381790.1">
    <property type="nucleotide sequence ID" value="NZ_GG698712.1"/>
</dbReference>
<keyword evidence="2" id="KW-0132">Cell division</keyword>